<keyword evidence="11" id="KW-1185">Reference proteome</keyword>
<reference evidence="10 11" key="1">
    <citation type="submission" date="2017-06" db="EMBL/GenBank/DDBJ databases">
        <title>A platform for efficient transgenesis in Macrostomum lignano, a flatworm model organism for stem cell research.</title>
        <authorList>
            <person name="Berezikov E."/>
        </authorList>
    </citation>
    <scope>NUCLEOTIDE SEQUENCE [LARGE SCALE GENOMIC DNA]</scope>
    <source>
        <strain evidence="10">DV1</strain>
        <tissue evidence="10">Whole organism</tissue>
    </source>
</reference>
<dbReference type="GO" id="GO:0042806">
    <property type="term" value="F:fucose binding"/>
    <property type="evidence" value="ECO:0007669"/>
    <property type="project" value="UniProtKB-ARBA"/>
</dbReference>
<dbReference type="EMBL" id="NIVC01002827">
    <property type="protein sequence ID" value="PAA54976.1"/>
    <property type="molecule type" value="Genomic_DNA"/>
</dbReference>
<keyword evidence="7" id="KW-1015">Disulfide bond</keyword>
<sequence>MMLQVLLLICGVAASGAQVFWFFSPVRFHSVSTPATMESVPGNAVLQCSQHCASRPTCFGFSWLQLGLCRLFNWSAFINDTWNSSDACDVYTRSEQFKQLQKRLKFVGCKQSSTHSSHICDNAIDGNRKQNLSFGSCTHTTGNPFEWWEGQLNAPSFVSYVTIYNRQDYAERLNKFSLQMDGVECNRVSLTLPFSVANFSCNAFGSRVRVTNLFGQYLSICEIEAYTL</sequence>
<dbReference type="GO" id="GO:0046872">
    <property type="term" value="F:metal ion binding"/>
    <property type="evidence" value="ECO:0007669"/>
    <property type="project" value="UniProtKB-KW"/>
</dbReference>
<dbReference type="OrthoDB" id="6102375at2759"/>
<keyword evidence="8" id="KW-0732">Signal</keyword>
<evidence type="ECO:0000256" key="1">
    <source>
        <dbReference type="ARBA" id="ARBA00002219"/>
    </source>
</evidence>
<dbReference type="InterPro" id="IPR008979">
    <property type="entry name" value="Galactose-bd-like_sf"/>
</dbReference>
<evidence type="ECO:0000256" key="3">
    <source>
        <dbReference type="ARBA" id="ARBA00011233"/>
    </source>
</evidence>
<dbReference type="GO" id="GO:0010185">
    <property type="term" value="P:regulation of cellular defense response"/>
    <property type="evidence" value="ECO:0007669"/>
    <property type="project" value="UniProtKB-ARBA"/>
</dbReference>
<dbReference type="PROSITE" id="PS50948">
    <property type="entry name" value="PAN"/>
    <property type="match status" value="1"/>
</dbReference>
<dbReference type="PANTHER" id="PTHR45713:SF6">
    <property type="entry name" value="F5_8 TYPE C DOMAIN-CONTAINING PROTEIN"/>
    <property type="match status" value="1"/>
</dbReference>
<evidence type="ECO:0000259" key="9">
    <source>
        <dbReference type="PROSITE" id="PS50948"/>
    </source>
</evidence>
<proteinExistence type="inferred from homology"/>
<feature type="chain" id="PRO_5012786122" description="Apple domain-containing protein" evidence="8">
    <location>
        <begin position="18"/>
        <end position="228"/>
    </location>
</feature>
<evidence type="ECO:0000313" key="11">
    <source>
        <dbReference type="Proteomes" id="UP000215902"/>
    </source>
</evidence>
<evidence type="ECO:0000256" key="6">
    <source>
        <dbReference type="ARBA" id="ARBA00022837"/>
    </source>
</evidence>
<evidence type="ECO:0000256" key="2">
    <source>
        <dbReference type="ARBA" id="ARBA00010147"/>
    </source>
</evidence>
<evidence type="ECO:0000256" key="5">
    <source>
        <dbReference type="ARBA" id="ARBA00022734"/>
    </source>
</evidence>
<dbReference type="InterPro" id="IPR003609">
    <property type="entry name" value="Pan_app"/>
</dbReference>
<dbReference type="GO" id="GO:0001868">
    <property type="term" value="P:regulation of complement activation, lectin pathway"/>
    <property type="evidence" value="ECO:0007669"/>
    <property type="project" value="UniProtKB-ARBA"/>
</dbReference>
<dbReference type="Pfam" id="PF22633">
    <property type="entry name" value="F5_F8_type_C_2"/>
    <property type="match status" value="1"/>
</dbReference>
<organism evidence="10 11">
    <name type="scientific">Macrostomum lignano</name>
    <dbReference type="NCBI Taxonomy" id="282301"/>
    <lineage>
        <taxon>Eukaryota</taxon>
        <taxon>Metazoa</taxon>
        <taxon>Spiralia</taxon>
        <taxon>Lophotrochozoa</taxon>
        <taxon>Platyhelminthes</taxon>
        <taxon>Rhabditophora</taxon>
        <taxon>Macrostomorpha</taxon>
        <taxon>Macrostomida</taxon>
        <taxon>Macrostomidae</taxon>
        <taxon>Macrostomum</taxon>
    </lineage>
</organism>
<comment type="subunit">
    <text evidence="3">Homotrimer.</text>
</comment>
<dbReference type="Proteomes" id="UP000215902">
    <property type="component" value="Unassembled WGS sequence"/>
</dbReference>
<accession>A0A267E0M5</accession>
<protein>
    <recommendedName>
        <fullName evidence="9">Apple domain-containing protein</fullName>
    </recommendedName>
</protein>
<evidence type="ECO:0000256" key="7">
    <source>
        <dbReference type="ARBA" id="ARBA00023157"/>
    </source>
</evidence>
<evidence type="ECO:0000313" key="10">
    <source>
        <dbReference type="EMBL" id="PAA54976.1"/>
    </source>
</evidence>
<evidence type="ECO:0000256" key="4">
    <source>
        <dbReference type="ARBA" id="ARBA00022723"/>
    </source>
</evidence>
<feature type="signal peptide" evidence="8">
    <location>
        <begin position="1"/>
        <end position="17"/>
    </location>
</feature>
<evidence type="ECO:0000256" key="8">
    <source>
        <dbReference type="SAM" id="SignalP"/>
    </source>
</evidence>
<dbReference type="Gene3D" id="2.60.120.260">
    <property type="entry name" value="Galactose-binding domain-like"/>
    <property type="match status" value="1"/>
</dbReference>
<comment type="function">
    <text evidence="1">Acts as a defensive agent. Recognizes blood group fucosylated oligosaccharides including A, B, H and Lewis B-type antigens. Does not recognize Lewis A antigen and has low affinity for monovalent haptens.</text>
</comment>
<dbReference type="PANTHER" id="PTHR45713">
    <property type="entry name" value="FTP DOMAIN-CONTAINING PROTEIN"/>
    <property type="match status" value="1"/>
</dbReference>
<feature type="domain" description="Apple" evidence="9">
    <location>
        <begin position="10"/>
        <end position="95"/>
    </location>
</feature>
<name>A0A267E0M5_9PLAT</name>
<dbReference type="SMART" id="SM00607">
    <property type="entry name" value="FTP"/>
    <property type="match status" value="1"/>
</dbReference>
<gene>
    <name evidence="10" type="ORF">BOX15_Mlig008430g1</name>
</gene>
<dbReference type="SUPFAM" id="SSF49785">
    <property type="entry name" value="Galactose-binding domain-like"/>
    <property type="match status" value="1"/>
</dbReference>
<keyword evidence="6" id="KW-0106">Calcium</keyword>
<dbReference type="AlphaFoldDB" id="A0A267E0M5"/>
<keyword evidence="4" id="KW-0479">Metal-binding</keyword>
<dbReference type="InterPro" id="IPR051941">
    <property type="entry name" value="BG_Antigen-Binding_Lectin"/>
</dbReference>
<dbReference type="InterPro" id="IPR006585">
    <property type="entry name" value="FTP1"/>
</dbReference>
<comment type="similarity">
    <text evidence="2">Belongs to the fucolectin family.</text>
</comment>
<keyword evidence="5" id="KW-0430">Lectin</keyword>
<comment type="caution">
    <text evidence="10">The sequence shown here is derived from an EMBL/GenBank/DDBJ whole genome shotgun (WGS) entry which is preliminary data.</text>
</comment>